<feature type="domain" description="Ig-like" evidence="6">
    <location>
        <begin position="244"/>
        <end position="332"/>
    </location>
</feature>
<keyword evidence="2" id="KW-0677">Repeat</keyword>
<dbReference type="InterPro" id="IPR003599">
    <property type="entry name" value="Ig_sub"/>
</dbReference>
<evidence type="ECO:0000313" key="8">
    <source>
        <dbReference type="Proteomes" id="UP001159428"/>
    </source>
</evidence>
<dbReference type="PANTHER" id="PTHR12231:SF253">
    <property type="entry name" value="DPR-INTERACTING PROTEIN ETA, ISOFORM B-RELATED"/>
    <property type="match status" value="1"/>
</dbReference>
<evidence type="ECO:0000313" key="7">
    <source>
        <dbReference type="EMBL" id="CAH3163796.1"/>
    </source>
</evidence>
<feature type="signal peptide" evidence="5">
    <location>
        <begin position="1"/>
        <end position="16"/>
    </location>
</feature>
<sequence length="455" mass="50188">MLGVGILYLCVLSASSNINGGLVAGQVKLISRYSGSNRTVTLDSSFNFSWNYSGILRKVEWGTKDGDKISIDVRLFTLDISEHLTPNVSQYNGRRFASWNQQSPGQVTFTLKHIKAVDNRFFIFRFVPMNALASDVYDVVQLIVRGPPVVEIVPPAQFTLRGVTASFTCHAKGFPLPDIVWMKQNGLVENEISASSVNVQIKPLNGSSQLIVQNTSTADSGYYICKASNYVSDTARAFLGVVDPASKEDSGVCRTSFNATKGESVLMCCPVKGSPPPQVSWELPNGTLLETGSTILRVTVETENDFGRYRCIARSLEKNVLTANITIRKRVSEPEINDTKISLTDDVEFLWDEVPGASEYLLRLPETTSFWEYSLLGNGSKTSVEIPYNSLPFKSATEKSKRRPLEVDIEVWAYGDSKIIGSGKRYTNVEIRASATTSTVSLMTLGLSFLIYNLQ</sequence>
<keyword evidence="1 5" id="KW-0732">Signal</keyword>
<name>A0AAU9Y1F9_9CNID</name>
<gene>
    <name evidence="7" type="ORF">PMEA_00035744</name>
</gene>
<evidence type="ECO:0000259" key="6">
    <source>
        <dbReference type="PROSITE" id="PS50835"/>
    </source>
</evidence>
<keyword evidence="3" id="KW-1015">Disulfide bond</keyword>
<proteinExistence type="predicted"/>
<evidence type="ECO:0000256" key="3">
    <source>
        <dbReference type="ARBA" id="ARBA00023157"/>
    </source>
</evidence>
<dbReference type="InterPro" id="IPR007110">
    <property type="entry name" value="Ig-like_dom"/>
</dbReference>
<keyword evidence="4" id="KW-0393">Immunoglobulin domain</keyword>
<evidence type="ECO:0000256" key="2">
    <source>
        <dbReference type="ARBA" id="ARBA00022737"/>
    </source>
</evidence>
<dbReference type="Pfam" id="PF13927">
    <property type="entry name" value="Ig_3"/>
    <property type="match status" value="2"/>
</dbReference>
<dbReference type="InterPro" id="IPR013783">
    <property type="entry name" value="Ig-like_fold"/>
</dbReference>
<keyword evidence="8" id="KW-1185">Reference proteome</keyword>
<dbReference type="Gene3D" id="2.60.40.10">
    <property type="entry name" value="Immunoglobulins"/>
    <property type="match status" value="2"/>
</dbReference>
<organism evidence="7 8">
    <name type="scientific">Pocillopora meandrina</name>
    <dbReference type="NCBI Taxonomy" id="46732"/>
    <lineage>
        <taxon>Eukaryota</taxon>
        <taxon>Metazoa</taxon>
        <taxon>Cnidaria</taxon>
        <taxon>Anthozoa</taxon>
        <taxon>Hexacorallia</taxon>
        <taxon>Scleractinia</taxon>
        <taxon>Astrocoeniina</taxon>
        <taxon>Pocilloporidae</taxon>
        <taxon>Pocillopora</taxon>
    </lineage>
</organism>
<dbReference type="Proteomes" id="UP001159428">
    <property type="component" value="Unassembled WGS sequence"/>
</dbReference>
<evidence type="ECO:0000256" key="4">
    <source>
        <dbReference type="ARBA" id="ARBA00023319"/>
    </source>
</evidence>
<comment type="caution">
    <text evidence="7">The sequence shown here is derived from an EMBL/GenBank/DDBJ whole genome shotgun (WGS) entry which is preliminary data.</text>
</comment>
<accession>A0AAU9Y1F9</accession>
<evidence type="ECO:0000256" key="1">
    <source>
        <dbReference type="ARBA" id="ARBA00022729"/>
    </source>
</evidence>
<dbReference type="InterPro" id="IPR051170">
    <property type="entry name" value="Neural/epithelial_adhesion"/>
</dbReference>
<dbReference type="SMART" id="SM00408">
    <property type="entry name" value="IGc2"/>
    <property type="match status" value="2"/>
</dbReference>
<protein>
    <recommendedName>
        <fullName evidence="6">Ig-like domain-containing protein</fullName>
    </recommendedName>
</protein>
<feature type="chain" id="PRO_5043684351" description="Ig-like domain-containing protein" evidence="5">
    <location>
        <begin position="17"/>
        <end position="455"/>
    </location>
</feature>
<dbReference type="PANTHER" id="PTHR12231">
    <property type="entry name" value="CTX-RELATED TYPE I TRANSMEMBRANE PROTEIN"/>
    <property type="match status" value="1"/>
</dbReference>
<dbReference type="SMART" id="SM00409">
    <property type="entry name" value="IG"/>
    <property type="match status" value="2"/>
</dbReference>
<feature type="domain" description="Ig-like" evidence="6">
    <location>
        <begin position="148"/>
        <end position="229"/>
    </location>
</feature>
<reference evidence="7 8" key="1">
    <citation type="submission" date="2022-05" db="EMBL/GenBank/DDBJ databases">
        <authorList>
            <consortium name="Genoscope - CEA"/>
            <person name="William W."/>
        </authorList>
    </citation>
    <scope>NUCLEOTIDE SEQUENCE [LARGE SCALE GENOMIC DNA]</scope>
</reference>
<dbReference type="SUPFAM" id="SSF48726">
    <property type="entry name" value="Immunoglobulin"/>
    <property type="match status" value="2"/>
</dbReference>
<dbReference type="InterPro" id="IPR036179">
    <property type="entry name" value="Ig-like_dom_sf"/>
</dbReference>
<dbReference type="InterPro" id="IPR003598">
    <property type="entry name" value="Ig_sub2"/>
</dbReference>
<dbReference type="AlphaFoldDB" id="A0AAU9Y1F9"/>
<dbReference type="PROSITE" id="PS50835">
    <property type="entry name" value="IG_LIKE"/>
    <property type="match status" value="2"/>
</dbReference>
<dbReference type="EMBL" id="CALNXJ010000096">
    <property type="protein sequence ID" value="CAH3163796.1"/>
    <property type="molecule type" value="Genomic_DNA"/>
</dbReference>
<evidence type="ECO:0000256" key="5">
    <source>
        <dbReference type="SAM" id="SignalP"/>
    </source>
</evidence>